<evidence type="ECO:0000313" key="3">
    <source>
        <dbReference type="EMBL" id="AEU38869.1"/>
    </source>
</evidence>
<dbReference type="KEGG" id="gma:AciX8_4599"/>
<dbReference type="Proteomes" id="UP000007113">
    <property type="component" value="Chromosome"/>
</dbReference>
<dbReference type="HOGENOM" id="CLU_815763_0_0_0"/>
<reference evidence="3 4" key="1">
    <citation type="submission" date="2011-11" db="EMBL/GenBank/DDBJ databases">
        <title>Complete sequence of Granulicella mallensis MP5ACTX8.</title>
        <authorList>
            <consortium name="US DOE Joint Genome Institute"/>
            <person name="Lucas S."/>
            <person name="Copeland A."/>
            <person name="Lapidus A."/>
            <person name="Cheng J.-F."/>
            <person name="Goodwin L."/>
            <person name="Pitluck S."/>
            <person name="Peters L."/>
            <person name="Lu M."/>
            <person name="Detter J.C."/>
            <person name="Han C."/>
            <person name="Tapia R."/>
            <person name="Land M."/>
            <person name="Hauser L."/>
            <person name="Kyrpides N."/>
            <person name="Ivanova N."/>
            <person name="Mikhailova N."/>
            <person name="Pagani I."/>
            <person name="Rawat S."/>
            <person name="Mannisto M."/>
            <person name="Haggblom M."/>
            <person name="Woyke T."/>
        </authorList>
    </citation>
    <scope>NUCLEOTIDE SEQUENCE [LARGE SCALE GENOMIC DNA]</scope>
    <source>
        <strain evidence="4">ATCC BAA-1857 / DSM 23137 / MP5ACTX8</strain>
    </source>
</reference>
<sequence length="340" mass="37173">MQFPVPTLTREFLSGFAEIWRLWVPLLLLLVWVGWATRRWRGGKLLLCSLVLLAAFAAGVVLRERALERATMEAWNKLRVPLPAAARIDGLQLAAGTMVRWNEERKGHLLTAELGSGQEVSPGVVLAGEVDHLVDEWWRGSLVRDSVVRGWKCAAGKIDIHNSGELRWCLLSGTQKLPVGEVPAGTAVLLDPGDPSDALLHLPNAGMRANPGEFWIAPNEWFVLYADGELYSVPGPITLRGVSFESSVVLRYGDEDVTRWYAGAGTPTPPKLARPPGPVTGWRGDPVSPLKCEGGHTISKYNRITVPVSGDMVTTTHWDSSRPRSKPVLDSYHCDLGPAG</sequence>
<feature type="transmembrane region" description="Helical" evidence="2">
    <location>
        <begin position="45"/>
        <end position="62"/>
    </location>
</feature>
<keyword evidence="2" id="KW-0812">Transmembrane</keyword>
<evidence type="ECO:0000256" key="1">
    <source>
        <dbReference type="SAM" id="MobiDB-lite"/>
    </source>
</evidence>
<feature type="transmembrane region" description="Helical" evidence="2">
    <location>
        <begin position="12"/>
        <end position="33"/>
    </location>
</feature>
<gene>
    <name evidence="3" type="ordered locus">AciX8_4599</name>
</gene>
<keyword evidence="2" id="KW-1133">Transmembrane helix</keyword>
<name>G8NVW6_GRAMM</name>
<proteinExistence type="predicted"/>
<dbReference type="EMBL" id="CP003130">
    <property type="protein sequence ID" value="AEU38869.1"/>
    <property type="molecule type" value="Genomic_DNA"/>
</dbReference>
<evidence type="ECO:0000313" key="4">
    <source>
        <dbReference type="Proteomes" id="UP000007113"/>
    </source>
</evidence>
<dbReference type="RefSeq" id="WP_014267740.1">
    <property type="nucleotide sequence ID" value="NC_016631.1"/>
</dbReference>
<dbReference type="AlphaFoldDB" id="G8NVW6"/>
<feature type="compositionally biased region" description="Pro residues" evidence="1">
    <location>
        <begin position="267"/>
        <end position="278"/>
    </location>
</feature>
<organism evidence="3 4">
    <name type="scientific">Granulicella mallensis (strain ATCC BAA-1857 / DSM 23137 / MP5ACTX8)</name>
    <dbReference type="NCBI Taxonomy" id="682795"/>
    <lineage>
        <taxon>Bacteria</taxon>
        <taxon>Pseudomonadati</taxon>
        <taxon>Acidobacteriota</taxon>
        <taxon>Terriglobia</taxon>
        <taxon>Terriglobales</taxon>
        <taxon>Acidobacteriaceae</taxon>
        <taxon>Granulicella</taxon>
    </lineage>
</organism>
<accession>G8NVW6</accession>
<evidence type="ECO:0000256" key="2">
    <source>
        <dbReference type="SAM" id="Phobius"/>
    </source>
</evidence>
<dbReference type="OrthoDB" id="9947184at2"/>
<keyword evidence="4" id="KW-1185">Reference proteome</keyword>
<feature type="region of interest" description="Disordered" evidence="1">
    <location>
        <begin position="263"/>
        <end position="283"/>
    </location>
</feature>
<protein>
    <submittedName>
        <fullName evidence="3">Uncharacterized protein</fullName>
    </submittedName>
</protein>
<keyword evidence="2" id="KW-0472">Membrane</keyword>